<protein>
    <submittedName>
        <fullName evidence="1">Uncharacterized protein</fullName>
    </submittedName>
</protein>
<comment type="caution">
    <text evidence="1">The sequence shown here is derived from an EMBL/GenBank/DDBJ whole genome shotgun (WGS) entry which is preliminary data.</text>
</comment>
<name>A0A8J2BI97_9BACT</name>
<reference evidence="1" key="1">
    <citation type="submission" date="2021-02" db="EMBL/GenBank/DDBJ databases">
        <authorList>
            <person name="Cremers G."/>
            <person name="Picone N."/>
        </authorList>
    </citation>
    <scope>NUCLEOTIDE SEQUENCE</scope>
    <source>
        <strain evidence="1">PQ17</strain>
    </source>
</reference>
<proteinExistence type="predicted"/>
<dbReference type="EMBL" id="CAJNOB010000005">
    <property type="protein sequence ID" value="CAF0692933.1"/>
    <property type="molecule type" value="Genomic_DNA"/>
</dbReference>
<accession>A0A8J2BI97</accession>
<dbReference type="AlphaFoldDB" id="A0A8J2BI97"/>
<dbReference type="Proteomes" id="UP000663859">
    <property type="component" value="Unassembled WGS sequence"/>
</dbReference>
<organism evidence="1 2">
    <name type="scientific">Candidatus Methylacidithermus pantelleriae</name>
    <dbReference type="NCBI Taxonomy" id="2744239"/>
    <lineage>
        <taxon>Bacteria</taxon>
        <taxon>Pseudomonadati</taxon>
        <taxon>Verrucomicrobiota</taxon>
        <taxon>Methylacidiphilae</taxon>
        <taxon>Methylacidiphilales</taxon>
        <taxon>Methylacidiphilaceae</taxon>
        <taxon>Candidatus Methylacidithermus</taxon>
    </lineage>
</organism>
<evidence type="ECO:0000313" key="2">
    <source>
        <dbReference type="Proteomes" id="UP000663859"/>
    </source>
</evidence>
<gene>
    <name evidence="1" type="ORF">MPNT_130015</name>
</gene>
<keyword evidence="2" id="KW-1185">Reference proteome</keyword>
<evidence type="ECO:0000313" key="1">
    <source>
        <dbReference type="EMBL" id="CAF0692933.1"/>
    </source>
</evidence>
<sequence>MRQLSTTFSRSGPEVNPGPILFWQKILSLLGETLAISRWPARRHFFPIELTNLFPEGKNFQVRSRGEQKHFSIDMFRCLRVKDAFHTDRRRRPWKKVMVARF</sequence>